<protein>
    <submittedName>
        <fullName evidence="1">Uncharacterized protein</fullName>
    </submittedName>
</protein>
<sequence>MLYMPRVWDHNLTVPLRPRCLEAVLVASTSSEVDCIEGGKNQSGIFILTLIYHVHICNVLVVRGGTLLHGKTL</sequence>
<evidence type="ECO:0000313" key="2">
    <source>
        <dbReference type="Proteomes" id="UP000011713"/>
    </source>
</evidence>
<reference evidence="1" key="2">
    <citation type="submission" date="2015-06" db="UniProtKB">
        <authorList>
            <consortium name="EnsemblProtists"/>
        </authorList>
    </citation>
    <scope>IDENTIFICATION</scope>
    <source>
        <strain evidence="1">Emoy2</strain>
    </source>
</reference>
<keyword evidence="2" id="KW-1185">Reference proteome</keyword>
<dbReference type="VEuPathDB" id="FungiDB:HpaG801592"/>
<accession>M4B5P2</accession>
<evidence type="ECO:0000313" key="1">
    <source>
        <dbReference type="EnsemblProtists" id="HpaP801592"/>
    </source>
</evidence>
<name>M4B5P2_HYAAE</name>
<proteinExistence type="predicted"/>
<organism evidence="1 2">
    <name type="scientific">Hyaloperonospora arabidopsidis (strain Emoy2)</name>
    <name type="common">Downy mildew agent</name>
    <name type="synonym">Peronospora arabidopsidis</name>
    <dbReference type="NCBI Taxonomy" id="559515"/>
    <lineage>
        <taxon>Eukaryota</taxon>
        <taxon>Sar</taxon>
        <taxon>Stramenopiles</taxon>
        <taxon>Oomycota</taxon>
        <taxon>Peronosporomycetes</taxon>
        <taxon>Peronosporales</taxon>
        <taxon>Peronosporaceae</taxon>
        <taxon>Hyaloperonospora</taxon>
    </lineage>
</organism>
<dbReference type="AlphaFoldDB" id="M4B5P2"/>
<dbReference type="InParanoid" id="M4B5P2"/>
<dbReference type="EMBL" id="JH598461">
    <property type="status" value="NOT_ANNOTATED_CDS"/>
    <property type="molecule type" value="Genomic_DNA"/>
</dbReference>
<dbReference type="HOGENOM" id="CLU_2710146_0_0_1"/>
<dbReference type="EnsemblProtists" id="HpaT801592">
    <property type="protein sequence ID" value="HpaP801592"/>
    <property type="gene ID" value="HpaG801592"/>
</dbReference>
<dbReference type="Proteomes" id="UP000011713">
    <property type="component" value="Unassembled WGS sequence"/>
</dbReference>
<reference evidence="2" key="1">
    <citation type="journal article" date="2010" name="Science">
        <title>Signatures of adaptation to obligate biotrophy in the Hyaloperonospora arabidopsidis genome.</title>
        <authorList>
            <person name="Baxter L."/>
            <person name="Tripathy S."/>
            <person name="Ishaque N."/>
            <person name="Boot N."/>
            <person name="Cabral A."/>
            <person name="Kemen E."/>
            <person name="Thines M."/>
            <person name="Ah-Fong A."/>
            <person name="Anderson R."/>
            <person name="Badejoko W."/>
            <person name="Bittner-Eddy P."/>
            <person name="Boore J.L."/>
            <person name="Chibucos M.C."/>
            <person name="Coates M."/>
            <person name="Dehal P."/>
            <person name="Delehaunty K."/>
            <person name="Dong S."/>
            <person name="Downton P."/>
            <person name="Dumas B."/>
            <person name="Fabro G."/>
            <person name="Fronick C."/>
            <person name="Fuerstenberg S.I."/>
            <person name="Fulton L."/>
            <person name="Gaulin E."/>
            <person name="Govers F."/>
            <person name="Hughes L."/>
            <person name="Humphray S."/>
            <person name="Jiang R.H."/>
            <person name="Judelson H."/>
            <person name="Kamoun S."/>
            <person name="Kyung K."/>
            <person name="Meijer H."/>
            <person name="Minx P."/>
            <person name="Morris P."/>
            <person name="Nelson J."/>
            <person name="Phuntumart V."/>
            <person name="Qutob D."/>
            <person name="Rehmany A."/>
            <person name="Rougon-Cardoso A."/>
            <person name="Ryden P."/>
            <person name="Torto-Alalibo T."/>
            <person name="Studholme D."/>
            <person name="Wang Y."/>
            <person name="Win J."/>
            <person name="Wood J."/>
            <person name="Clifton S.W."/>
            <person name="Rogers J."/>
            <person name="Van den Ackerveken G."/>
            <person name="Jones J.D."/>
            <person name="McDowell J.M."/>
            <person name="Beynon J."/>
            <person name="Tyler B.M."/>
        </authorList>
    </citation>
    <scope>NUCLEOTIDE SEQUENCE [LARGE SCALE GENOMIC DNA]</scope>
    <source>
        <strain evidence="2">Emoy2</strain>
    </source>
</reference>